<dbReference type="eggNOG" id="COG2844">
    <property type="taxonomic scope" value="Bacteria"/>
</dbReference>
<dbReference type="SUPFAM" id="SSF109604">
    <property type="entry name" value="HD-domain/PDEase-like"/>
    <property type="match status" value="1"/>
</dbReference>
<dbReference type="InterPro" id="IPR043519">
    <property type="entry name" value="NT_sf"/>
</dbReference>
<organism evidence="7 8">
    <name type="scientific">Jonesia denitrificans (strain ATCC 14870 / DSM 20603 / BCRC 15368 / CIP 55.134 / JCM 11481 / NBRC 15587 / NCTC 10816 / Prevot 55134)</name>
    <name type="common">Listeria denitrificans</name>
    <dbReference type="NCBI Taxonomy" id="471856"/>
    <lineage>
        <taxon>Bacteria</taxon>
        <taxon>Bacillati</taxon>
        <taxon>Actinomycetota</taxon>
        <taxon>Actinomycetes</taxon>
        <taxon>Micrococcales</taxon>
        <taxon>Jonesiaceae</taxon>
        <taxon>Jonesia</taxon>
    </lineage>
</organism>
<dbReference type="Proteomes" id="UP000000628">
    <property type="component" value="Chromosome"/>
</dbReference>
<dbReference type="InterPro" id="IPR006674">
    <property type="entry name" value="HD_domain"/>
</dbReference>
<name>C7R316_JONDD</name>
<keyword evidence="3" id="KW-0378">Hydrolase</keyword>
<dbReference type="PROSITE" id="PS51831">
    <property type="entry name" value="HD"/>
    <property type="match status" value="1"/>
</dbReference>
<evidence type="ECO:0000313" key="7">
    <source>
        <dbReference type="EMBL" id="ACV08638.1"/>
    </source>
</evidence>
<keyword evidence="8" id="KW-1185">Reference proteome</keyword>
<evidence type="ECO:0000256" key="3">
    <source>
        <dbReference type="ARBA" id="ARBA00022801"/>
    </source>
</evidence>
<evidence type="ECO:0000256" key="2">
    <source>
        <dbReference type="ARBA" id="ARBA00022695"/>
    </source>
</evidence>
<dbReference type="Pfam" id="PF01909">
    <property type="entry name" value="NTP_transf_2"/>
    <property type="match status" value="1"/>
</dbReference>
<accession>C7R316</accession>
<dbReference type="OrthoDB" id="9758038at2"/>
<evidence type="ECO:0000256" key="5">
    <source>
        <dbReference type="ARBA" id="ARBA00023268"/>
    </source>
</evidence>
<feature type="domain" description="HD" evidence="6">
    <location>
        <begin position="425"/>
        <end position="527"/>
    </location>
</feature>
<dbReference type="KEGG" id="jde:Jden_0982"/>
<dbReference type="Gene3D" id="3.30.460.10">
    <property type="entry name" value="Beta Polymerase, domain 2"/>
    <property type="match status" value="1"/>
</dbReference>
<dbReference type="EC" id="2.7.7.59" evidence="7"/>
<keyword evidence="1 7" id="KW-0808">Transferase</keyword>
<dbReference type="Pfam" id="PF01966">
    <property type="entry name" value="HD"/>
    <property type="match status" value="1"/>
</dbReference>
<dbReference type="CDD" id="cd05401">
    <property type="entry name" value="NT_GlnE_GlnD_like"/>
    <property type="match status" value="1"/>
</dbReference>
<dbReference type="PANTHER" id="PTHR47320">
    <property type="entry name" value="BIFUNCTIONAL URIDYLYLTRANSFERASE/URIDYLYL-REMOVING ENZYME"/>
    <property type="match status" value="1"/>
</dbReference>
<dbReference type="AlphaFoldDB" id="C7R316"/>
<gene>
    <name evidence="7" type="ordered locus">Jden_0982</name>
</gene>
<keyword evidence="5" id="KW-0511">Multifunctional enzyme</keyword>
<dbReference type="Pfam" id="PF08335">
    <property type="entry name" value="GlnD_UR_UTase"/>
    <property type="match status" value="1"/>
</dbReference>
<dbReference type="InterPro" id="IPR013546">
    <property type="entry name" value="PII_UdlTrfase/GS_AdlTrfase"/>
</dbReference>
<dbReference type="STRING" id="471856.Jden_0982"/>
<proteinExistence type="predicted"/>
<dbReference type="HOGENOM" id="CLU_012833_2_0_11"/>
<dbReference type="SMART" id="SM00471">
    <property type="entry name" value="HDc"/>
    <property type="match status" value="1"/>
</dbReference>
<dbReference type="RefSeq" id="WP_015771266.1">
    <property type="nucleotide sequence ID" value="NC_013174.1"/>
</dbReference>
<keyword evidence="2 7" id="KW-0548">Nucleotidyltransferase</keyword>
<dbReference type="GO" id="GO:0008773">
    <property type="term" value="F:[protein-PII] uridylyltransferase activity"/>
    <property type="evidence" value="ECO:0007669"/>
    <property type="project" value="UniProtKB-EC"/>
</dbReference>
<dbReference type="InterPro" id="IPR010043">
    <property type="entry name" value="UTase/UR"/>
</dbReference>
<evidence type="ECO:0000259" key="6">
    <source>
        <dbReference type="PROSITE" id="PS51831"/>
    </source>
</evidence>
<dbReference type="SUPFAM" id="SSF81301">
    <property type="entry name" value="Nucleotidyltransferase"/>
    <property type="match status" value="1"/>
</dbReference>
<keyword evidence="4" id="KW-0460">Magnesium</keyword>
<reference evidence="7 8" key="1">
    <citation type="journal article" date="2009" name="Stand. Genomic Sci.">
        <title>Complete genome sequence of Jonesia denitrificans type strain (Prevot 55134).</title>
        <authorList>
            <person name="Pukall R."/>
            <person name="Gehrich-Schroter G."/>
            <person name="Lapidus A."/>
            <person name="Nolan M."/>
            <person name="Glavina Del Rio T."/>
            <person name="Lucas S."/>
            <person name="Chen F."/>
            <person name="Tice H."/>
            <person name="Pitluck S."/>
            <person name="Cheng J.F."/>
            <person name="Copeland A."/>
            <person name="Saunders E."/>
            <person name="Brettin T."/>
            <person name="Detter J.C."/>
            <person name="Bruce D."/>
            <person name="Goodwin L."/>
            <person name="Pati A."/>
            <person name="Ivanova N."/>
            <person name="Mavromatis K."/>
            <person name="Ovchinnikova G."/>
            <person name="Chen A."/>
            <person name="Palaniappan K."/>
            <person name="Land M."/>
            <person name="Hauser L."/>
            <person name="Chang Y.J."/>
            <person name="Jeffries C.D."/>
            <person name="Chain P."/>
            <person name="Goker M."/>
            <person name="Bristow J."/>
            <person name="Eisen J.A."/>
            <person name="Markowitz V."/>
            <person name="Hugenholtz P."/>
            <person name="Kyrpides N.C."/>
            <person name="Klenk H.P."/>
            <person name="Han C."/>
        </authorList>
    </citation>
    <scope>NUCLEOTIDE SEQUENCE [LARGE SCALE GENOMIC DNA]</scope>
    <source>
        <strain evidence="8">ATCC 14870 / DSM 20603 / BCRC 15368 / CIP 55.134 / JCM 11481 / NBRC 15587 / NCTC 10816 / Prevot 55134</strain>
    </source>
</reference>
<dbReference type="EMBL" id="CP001706">
    <property type="protein sequence ID" value="ACV08638.1"/>
    <property type="molecule type" value="Genomic_DNA"/>
</dbReference>
<dbReference type="InterPro" id="IPR003607">
    <property type="entry name" value="HD/PDEase_dom"/>
</dbReference>
<evidence type="ECO:0000313" key="8">
    <source>
        <dbReference type="Proteomes" id="UP000000628"/>
    </source>
</evidence>
<dbReference type="SUPFAM" id="SSF81593">
    <property type="entry name" value="Nucleotidyltransferase substrate binding subunit/domain"/>
    <property type="match status" value="1"/>
</dbReference>
<dbReference type="GO" id="GO:0016787">
    <property type="term" value="F:hydrolase activity"/>
    <property type="evidence" value="ECO:0007669"/>
    <property type="project" value="UniProtKB-KW"/>
</dbReference>
<dbReference type="InterPro" id="IPR002934">
    <property type="entry name" value="Polymerase_NTP_transf_dom"/>
</dbReference>
<dbReference type="PANTHER" id="PTHR47320:SF1">
    <property type="entry name" value="BIFUNCTIONAL URIDYLYLTRANSFERASE_URIDYLYL-REMOVING ENZYME"/>
    <property type="match status" value="1"/>
</dbReference>
<dbReference type="Gene3D" id="1.10.3090.10">
    <property type="entry name" value="cca-adding enzyme, domain 2"/>
    <property type="match status" value="1"/>
</dbReference>
<evidence type="ECO:0000256" key="4">
    <source>
        <dbReference type="ARBA" id="ARBA00022842"/>
    </source>
</evidence>
<evidence type="ECO:0000256" key="1">
    <source>
        <dbReference type="ARBA" id="ARBA00022679"/>
    </source>
</evidence>
<sequence>MTLLNLRDTLAQIAREEASGSTRRARITATVTKELTHIWDNALSSNPDTNPEGIALVAVGSLGRGDMGPMSDLDLLVVYDPQRTTADAAQTIAPHVWYPLWDAGLDLDHSVRSLAQCRQVASHDIAAAVGMLTMTWIAGDKHIAHDASSAILTDWRHAARTRLASLRTSIHHRHEQFGDVAYSLDPHIKEGRGGLRDAQVLDAIAASWLTDRSHGELDDAIEWIHDVRDAIHLVTARHANTLLAVDRADVAAHLGYDDPDDLVRDLAHAARRIAFELDVTIRRAIAVLTGGSGIQRTLLIRGKRSAPRLRYVAPSVVELAGELVLPPPPPGGYDPLVSLHLAVASARTGLPISGSVVPSLSAMPPLTFPWSAPARSLFDQLLASGPALADIWEVFDIAGVTSGWIPEWDALRHRPQRAPIHRHTLDRHLIETVMRVRPWRSQVARSESLFLAALLHDIGKPAGGVDHAAYGAEMVGPIVERMGYSPTVVADVRCVVAHHLTLAQWATTRDVEDPAVAGELADALEGNVDRLVMLRGVTEADGSSLGEAGWASWRARLVDDLFQATLRVMNQ</sequence>
<protein>
    <submittedName>
        <fullName evidence="7">UTP-GlnB uridylyltransferase, GlnD</fullName>
        <ecNumber evidence="7">2.7.7.59</ecNumber>
    </submittedName>
</protein>